<feature type="region of interest" description="Disordered" evidence="2">
    <location>
        <begin position="385"/>
        <end position="425"/>
    </location>
</feature>
<protein>
    <recommendedName>
        <fullName evidence="3">DUF7801 domain-containing protein</fullName>
    </recommendedName>
</protein>
<sequence>MQRSATLAALRDAVLDGVIAGDAHDGSLICATSSPVPQDIGQIREEMPRLSTYLESLDRQYFLQTSMEAVVKSLKKLPSASGADNGSTTDVPTQFTNDLVSEIMRIQKQLIASQSTLLSHYTSLLEFTAESYVFPVSSILESSDSLCSVHGQPIELQFDVDSLLIADTSGLTADADSFTGAIQNQFNKLFPEALWRHETEDRLTSLSREPTVTLEEHNQIVSSITYALEVSKKDGEKLHQDIESERNEKESLLQAVGELEASVLDISAKQRGQQDEIRLELENVQSQLLQTQSELQYQLDLHTQTDEKHAQELEKLQRQVAPSPQIPESTSAADVEKLQAENIKLLEQVAQFETDMAVQAEQHAAEFETILMQNASLNERLAEMDTKKSNRNSVQSSSLKSVLPSTTVSNEHLADSGVNGTEDPQRKITILQNELRGLVSSYENLMGRSLEYENERVHLEREIASLRDKNERLEAKILDNRVKVLASHTNGSSNTENINPNGTVSQSESATIGVLRKEFRKLVAEMKGDHAAAMKAEFEERRRLEKVIRDMKHTAT</sequence>
<feature type="compositionally biased region" description="Polar residues" evidence="2">
    <location>
        <begin position="391"/>
        <end position="410"/>
    </location>
</feature>
<dbReference type="Proteomes" id="UP001217417">
    <property type="component" value="Unassembled WGS sequence"/>
</dbReference>
<proteinExistence type="predicted"/>
<feature type="coiled-coil region" evidence="1">
    <location>
        <begin position="442"/>
        <end position="483"/>
    </location>
</feature>
<dbReference type="AlphaFoldDB" id="A0AAD7QU19"/>
<evidence type="ECO:0000313" key="4">
    <source>
        <dbReference type="EMBL" id="KAJ8101502.1"/>
    </source>
</evidence>
<gene>
    <name evidence="4" type="ORF">POJ06DRAFT_221950</name>
</gene>
<reference evidence="4" key="1">
    <citation type="submission" date="2023-03" db="EMBL/GenBank/DDBJ databases">
        <title>Near-Complete genome sequence of Lipomyces tetrasporous NRRL Y-64009, an oleaginous yeast capable of growing on lignocellulosic hydrolysates.</title>
        <authorList>
            <consortium name="Lawrence Berkeley National Laboratory"/>
            <person name="Jagtap S.S."/>
            <person name="Liu J.-J."/>
            <person name="Walukiewicz H.E."/>
            <person name="Pangilinan J."/>
            <person name="Lipzen A."/>
            <person name="Ahrendt S."/>
            <person name="Koriabine M."/>
            <person name="Cobaugh K."/>
            <person name="Salamov A."/>
            <person name="Yoshinaga Y."/>
            <person name="Ng V."/>
            <person name="Daum C."/>
            <person name="Grigoriev I.V."/>
            <person name="Slininger P.J."/>
            <person name="Dien B.S."/>
            <person name="Jin Y.-S."/>
            <person name="Rao C.V."/>
        </authorList>
    </citation>
    <scope>NUCLEOTIDE SEQUENCE</scope>
    <source>
        <strain evidence="4">NRRL Y-64009</strain>
    </source>
</reference>
<evidence type="ECO:0000259" key="3">
    <source>
        <dbReference type="Pfam" id="PF25078"/>
    </source>
</evidence>
<keyword evidence="5" id="KW-1185">Reference proteome</keyword>
<accession>A0AAD7QU19</accession>
<dbReference type="EMBL" id="JARPMG010000004">
    <property type="protein sequence ID" value="KAJ8101502.1"/>
    <property type="molecule type" value="Genomic_DNA"/>
</dbReference>
<feature type="region of interest" description="Disordered" evidence="2">
    <location>
        <begin position="489"/>
        <end position="509"/>
    </location>
</feature>
<feature type="coiled-coil region" evidence="1">
    <location>
        <begin position="242"/>
        <end position="355"/>
    </location>
</feature>
<dbReference type="InterPro" id="IPR056703">
    <property type="entry name" value="DUF7801"/>
</dbReference>
<name>A0AAD7QU19_9ASCO</name>
<keyword evidence="1" id="KW-0175">Coiled coil</keyword>
<dbReference type="GeneID" id="80880803"/>
<dbReference type="Pfam" id="PF25078">
    <property type="entry name" value="DUF7801"/>
    <property type="match status" value="1"/>
</dbReference>
<evidence type="ECO:0000313" key="5">
    <source>
        <dbReference type="Proteomes" id="UP001217417"/>
    </source>
</evidence>
<comment type="caution">
    <text evidence="4">The sequence shown here is derived from an EMBL/GenBank/DDBJ whole genome shotgun (WGS) entry which is preliminary data.</text>
</comment>
<dbReference type="RefSeq" id="XP_056044952.1">
    <property type="nucleotide sequence ID" value="XM_056185637.1"/>
</dbReference>
<evidence type="ECO:0000256" key="1">
    <source>
        <dbReference type="SAM" id="Coils"/>
    </source>
</evidence>
<feature type="domain" description="DUF7801" evidence="3">
    <location>
        <begin position="419"/>
        <end position="485"/>
    </location>
</feature>
<evidence type="ECO:0000256" key="2">
    <source>
        <dbReference type="SAM" id="MobiDB-lite"/>
    </source>
</evidence>
<organism evidence="4 5">
    <name type="scientific">Lipomyces tetrasporus</name>
    <dbReference type="NCBI Taxonomy" id="54092"/>
    <lineage>
        <taxon>Eukaryota</taxon>
        <taxon>Fungi</taxon>
        <taxon>Dikarya</taxon>
        <taxon>Ascomycota</taxon>
        <taxon>Saccharomycotina</taxon>
        <taxon>Lipomycetes</taxon>
        <taxon>Lipomycetales</taxon>
        <taxon>Lipomycetaceae</taxon>
        <taxon>Lipomyces</taxon>
    </lineage>
</organism>